<dbReference type="Pfam" id="PF00646">
    <property type="entry name" value="F-box"/>
    <property type="match status" value="1"/>
</dbReference>
<dbReference type="InterPro" id="IPR017451">
    <property type="entry name" value="F-box-assoc_interact_dom"/>
</dbReference>
<organism evidence="2 3">
    <name type="scientific">Quercus rubra</name>
    <name type="common">Northern red oak</name>
    <name type="synonym">Quercus borealis</name>
    <dbReference type="NCBI Taxonomy" id="3512"/>
    <lineage>
        <taxon>Eukaryota</taxon>
        <taxon>Viridiplantae</taxon>
        <taxon>Streptophyta</taxon>
        <taxon>Embryophyta</taxon>
        <taxon>Tracheophyta</taxon>
        <taxon>Spermatophyta</taxon>
        <taxon>Magnoliopsida</taxon>
        <taxon>eudicotyledons</taxon>
        <taxon>Gunneridae</taxon>
        <taxon>Pentapetalae</taxon>
        <taxon>rosids</taxon>
        <taxon>fabids</taxon>
        <taxon>Fagales</taxon>
        <taxon>Fagaceae</taxon>
        <taxon>Quercus</taxon>
    </lineage>
</organism>
<evidence type="ECO:0000259" key="1">
    <source>
        <dbReference type="PROSITE" id="PS50181"/>
    </source>
</evidence>
<comment type="caution">
    <text evidence="2">The sequence shown here is derived from an EMBL/GenBank/DDBJ whole genome shotgun (WGS) entry which is preliminary data.</text>
</comment>
<dbReference type="InterPro" id="IPR013187">
    <property type="entry name" value="F-box-assoc_dom_typ3"/>
</dbReference>
<dbReference type="InterPro" id="IPR001810">
    <property type="entry name" value="F-box_dom"/>
</dbReference>
<dbReference type="Proteomes" id="UP001324115">
    <property type="component" value="Unassembled WGS sequence"/>
</dbReference>
<feature type="domain" description="F-box" evidence="1">
    <location>
        <begin position="1"/>
        <end position="45"/>
    </location>
</feature>
<name>A0AAN7FB72_QUERU</name>
<dbReference type="AlphaFoldDB" id="A0AAN7FB72"/>
<sequence>MVKFPSDVLFEIFSRLPIKSLLKFRTFSQQWRNIIDDPHLAYMHHSRCVEEPKILLLDHHTQNEKPIDVTVTNVGVFLNADLNLVAKFTKSVTCYLEDCCNGLLCLSKSYDDRFLVLFNPLRQQLLPLPPSSASPKLGSRKYGFWFDRPKNTYNIVVVAVFLCESVDEKPCYKLGAEVYTLGTSSWRPLSKGPPCRLFGKPIFACGALHWQGPCKYNGDIGNIVSFDVRKEEFGLISPPKYDCLGYLLDLGGNLAMVDHSAMVEYFNRHIDIWVMKEYEEKEWVKEYKIDLKSQIERQYRLGVQVEVIGLCKLGQILLRKKENLLSYNLETGVLRNIPIPGFGLETNVLIYMGSLLSVSSFH</sequence>
<dbReference type="SUPFAM" id="SSF81383">
    <property type="entry name" value="F-box domain"/>
    <property type="match status" value="1"/>
</dbReference>
<gene>
    <name evidence="2" type="ORF">RGQ29_019878</name>
</gene>
<dbReference type="InterPro" id="IPR050796">
    <property type="entry name" value="SCF_F-box_component"/>
</dbReference>
<dbReference type="PANTHER" id="PTHR31672:SF13">
    <property type="entry name" value="F-BOX PROTEIN CPR30-LIKE"/>
    <property type="match status" value="1"/>
</dbReference>
<protein>
    <recommendedName>
        <fullName evidence="1">F-box domain-containing protein</fullName>
    </recommendedName>
</protein>
<proteinExistence type="predicted"/>
<dbReference type="SMART" id="SM00256">
    <property type="entry name" value="FBOX"/>
    <property type="match status" value="1"/>
</dbReference>
<dbReference type="InterPro" id="IPR036047">
    <property type="entry name" value="F-box-like_dom_sf"/>
</dbReference>
<dbReference type="NCBIfam" id="TIGR01640">
    <property type="entry name" value="F_box_assoc_1"/>
    <property type="match status" value="1"/>
</dbReference>
<dbReference type="Gene3D" id="1.20.1280.50">
    <property type="match status" value="1"/>
</dbReference>
<dbReference type="PROSITE" id="PS50181">
    <property type="entry name" value="FBOX"/>
    <property type="match status" value="1"/>
</dbReference>
<keyword evidence="3" id="KW-1185">Reference proteome</keyword>
<dbReference type="EMBL" id="JAXUIC010000005">
    <property type="protein sequence ID" value="KAK4589052.1"/>
    <property type="molecule type" value="Genomic_DNA"/>
</dbReference>
<evidence type="ECO:0000313" key="2">
    <source>
        <dbReference type="EMBL" id="KAK4589052.1"/>
    </source>
</evidence>
<reference evidence="2 3" key="1">
    <citation type="journal article" date="2023" name="G3 (Bethesda)">
        <title>A haplotype-resolved chromosome-scale genome for Quercus rubra L. provides insights into the genetics of adaptive traits for red oak species.</title>
        <authorList>
            <person name="Kapoor B."/>
            <person name="Jenkins J."/>
            <person name="Schmutz J."/>
            <person name="Zhebentyayeva T."/>
            <person name="Kuelheim C."/>
            <person name="Coggeshall M."/>
            <person name="Heim C."/>
            <person name="Lasky J.R."/>
            <person name="Leites L."/>
            <person name="Islam-Faridi N."/>
            <person name="Romero-Severson J."/>
            <person name="DeLeo V.L."/>
            <person name="Lucas S.M."/>
            <person name="Lazic D."/>
            <person name="Gailing O."/>
            <person name="Carlson J."/>
            <person name="Staton M."/>
        </authorList>
    </citation>
    <scope>NUCLEOTIDE SEQUENCE [LARGE SCALE GENOMIC DNA]</scope>
    <source>
        <strain evidence="2">Pseudo-F2</strain>
    </source>
</reference>
<dbReference type="PANTHER" id="PTHR31672">
    <property type="entry name" value="BNACNNG10540D PROTEIN"/>
    <property type="match status" value="1"/>
</dbReference>
<accession>A0AAN7FB72</accession>
<dbReference type="Pfam" id="PF08268">
    <property type="entry name" value="FBA_3"/>
    <property type="match status" value="1"/>
</dbReference>
<evidence type="ECO:0000313" key="3">
    <source>
        <dbReference type="Proteomes" id="UP001324115"/>
    </source>
</evidence>